<keyword evidence="8" id="KW-0808">Transferase</keyword>
<dbReference type="GO" id="GO:0004590">
    <property type="term" value="F:orotidine-5'-phosphate decarboxylase activity"/>
    <property type="evidence" value="ECO:0007669"/>
    <property type="project" value="UniProtKB-EC"/>
</dbReference>
<evidence type="ECO:0000256" key="3">
    <source>
        <dbReference type="ARBA" id="ARBA00008847"/>
    </source>
</evidence>
<dbReference type="SUPFAM" id="SSF51366">
    <property type="entry name" value="Ribulose-phoshate binding barrel"/>
    <property type="match status" value="1"/>
</dbReference>
<dbReference type="SMART" id="SM00934">
    <property type="entry name" value="OMPdecase"/>
    <property type="match status" value="1"/>
</dbReference>
<dbReference type="AlphaFoldDB" id="A0A644SWH6"/>
<dbReference type="InterPro" id="IPR011995">
    <property type="entry name" value="OMPdecase_type-2"/>
</dbReference>
<sequence>MDFFSRLDELVDRKNSCLCVGLDPYFDRKIIEEKGLSACLASARETNLRIIEATSPYVVCFKPNIAFYEALGSGGMDLLRTSIEAIPDDIPILIDAKRGDIGSTARAYADALFGDLGADAVTLSPYLGRESIEPFLEREEKGLFLLCRTSNPGAGIFQDLNVDGEPLYVRVAKEVSSWAKNTGIVVAGNDLEALAAVRAVAPKAWFLSPGIGAQGGRAEEALRAGARDDKSGVLVVAARAVAGAGDPAEAARALRDEINRGRAAAGPESKTPTGWTRRSEKDGLKEKLVNALIATGCFRLGDFTLKSGKKSPFYIDLRRLISDPAALTLAGRAYAMLAKECIFDRLAGIPAAALPLATAAGLALETPMIWPRMPVKDHGTGNRVEGAYSPGERALLLDDLITTGLSKREAVEILRAEGLVVEDLVVLVERGKAGRSDMEGLGVRLHAFLHIREIVATLERLGLIDSETRGKLERYVEEE</sequence>
<keyword evidence="9" id="KW-0210">Decarboxylase</keyword>
<feature type="domain" description="Orotidine 5'-phosphate decarboxylase" evidence="15">
    <location>
        <begin position="17"/>
        <end position="254"/>
    </location>
</feature>
<feature type="region of interest" description="Disordered" evidence="14">
    <location>
        <begin position="259"/>
        <end position="281"/>
    </location>
</feature>
<keyword evidence="10" id="KW-0665">Pyrimidine biosynthesis</keyword>
<reference evidence="16" key="1">
    <citation type="submission" date="2019-08" db="EMBL/GenBank/DDBJ databases">
        <authorList>
            <person name="Kucharzyk K."/>
            <person name="Murdoch R.W."/>
            <person name="Higgins S."/>
            <person name="Loffler F."/>
        </authorList>
    </citation>
    <scope>NUCLEOTIDE SEQUENCE</scope>
</reference>
<evidence type="ECO:0000259" key="15">
    <source>
        <dbReference type="SMART" id="SM00934"/>
    </source>
</evidence>
<comment type="pathway">
    <text evidence="1">Pyrimidine metabolism; UMP biosynthesis via de novo pathway; UMP from orotate: step 2/2.</text>
</comment>
<evidence type="ECO:0000256" key="11">
    <source>
        <dbReference type="ARBA" id="ARBA00023239"/>
    </source>
</evidence>
<name>A0A644SWH6_9ZZZZ</name>
<evidence type="ECO:0000256" key="5">
    <source>
        <dbReference type="ARBA" id="ARBA00012321"/>
    </source>
</evidence>
<dbReference type="EC" id="2.4.2.10" evidence="4"/>
<proteinExistence type="inferred from homology"/>
<dbReference type="PROSITE" id="PS00156">
    <property type="entry name" value="OMPDECASE"/>
    <property type="match status" value="1"/>
</dbReference>
<dbReference type="InterPro" id="IPR018089">
    <property type="entry name" value="OMPdecase_AS"/>
</dbReference>
<dbReference type="InterPro" id="IPR011060">
    <property type="entry name" value="RibuloseP-bd_barrel"/>
</dbReference>
<dbReference type="Pfam" id="PF00215">
    <property type="entry name" value="OMPdecase"/>
    <property type="match status" value="1"/>
</dbReference>
<dbReference type="NCBIfam" id="TIGR00336">
    <property type="entry name" value="pyrE"/>
    <property type="match status" value="1"/>
</dbReference>
<evidence type="ECO:0000256" key="12">
    <source>
        <dbReference type="ARBA" id="ARBA00033428"/>
    </source>
</evidence>
<dbReference type="CDD" id="cd04725">
    <property type="entry name" value="OMP_decarboxylase_like"/>
    <property type="match status" value="1"/>
</dbReference>
<comment type="similarity">
    <text evidence="3">Belongs to the OMP decarboxylase family. Type 2 subfamily.</text>
</comment>
<dbReference type="GO" id="GO:0044205">
    <property type="term" value="P:'de novo' UMP biosynthetic process"/>
    <property type="evidence" value="ECO:0007669"/>
    <property type="project" value="UniProtKB-UniPathway"/>
</dbReference>
<evidence type="ECO:0000256" key="4">
    <source>
        <dbReference type="ARBA" id="ARBA00011971"/>
    </source>
</evidence>
<dbReference type="SUPFAM" id="SSF53271">
    <property type="entry name" value="PRTase-like"/>
    <property type="match status" value="1"/>
</dbReference>
<evidence type="ECO:0000256" key="13">
    <source>
        <dbReference type="ARBA" id="ARBA00049157"/>
    </source>
</evidence>
<comment type="pathway">
    <text evidence="2">Pyrimidine metabolism; UMP biosynthesis via de novo pathway; UMP from orotate: step 1/2.</text>
</comment>
<evidence type="ECO:0000256" key="14">
    <source>
        <dbReference type="SAM" id="MobiDB-lite"/>
    </source>
</evidence>
<evidence type="ECO:0000313" key="16">
    <source>
        <dbReference type="EMBL" id="MPL59068.1"/>
    </source>
</evidence>
<evidence type="ECO:0000256" key="9">
    <source>
        <dbReference type="ARBA" id="ARBA00022793"/>
    </source>
</evidence>
<dbReference type="InterPro" id="IPR000836">
    <property type="entry name" value="PRTase_dom"/>
</dbReference>
<dbReference type="CDD" id="cd06223">
    <property type="entry name" value="PRTases_typeI"/>
    <property type="match status" value="1"/>
</dbReference>
<dbReference type="PANTHER" id="PTHR43375:SF1">
    <property type="entry name" value="OROTIDINE 5'-PHOSPHATE DECARBOXYLASE"/>
    <property type="match status" value="1"/>
</dbReference>
<dbReference type="InterPro" id="IPR023031">
    <property type="entry name" value="OPRT"/>
</dbReference>
<comment type="caution">
    <text evidence="16">The sequence shown here is derived from an EMBL/GenBank/DDBJ whole genome shotgun (WGS) entry which is preliminary data.</text>
</comment>
<dbReference type="EMBL" id="VSSQ01000008">
    <property type="protein sequence ID" value="MPL59068.1"/>
    <property type="molecule type" value="Genomic_DNA"/>
</dbReference>
<dbReference type="Gene3D" id="3.40.50.2020">
    <property type="match status" value="1"/>
</dbReference>
<evidence type="ECO:0000256" key="1">
    <source>
        <dbReference type="ARBA" id="ARBA00004861"/>
    </source>
</evidence>
<dbReference type="EC" id="4.1.1.23" evidence="5"/>
<protein>
    <recommendedName>
        <fullName evidence="6">Orotidine 5'-phosphate decarboxylase</fullName>
        <ecNumber evidence="4">2.4.2.10</ecNumber>
        <ecNumber evidence="5">4.1.1.23</ecNumber>
    </recommendedName>
    <alternativeName>
        <fullName evidence="12">OMP decarboxylase</fullName>
    </alternativeName>
</protein>
<comment type="catalytic activity">
    <reaction evidence="13">
        <text>orotidine 5'-phosphate + H(+) = UMP + CO2</text>
        <dbReference type="Rhea" id="RHEA:11596"/>
        <dbReference type="ChEBI" id="CHEBI:15378"/>
        <dbReference type="ChEBI" id="CHEBI:16526"/>
        <dbReference type="ChEBI" id="CHEBI:57538"/>
        <dbReference type="ChEBI" id="CHEBI:57865"/>
        <dbReference type="EC" id="4.1.1.23"/>
    </reaction>
</comment>
<dbReference type="UniPathway" id="UPA00070">
    <property type="reaction ID" value="UER00119"/>
</dbReference>
<dbReference type="InterPro" id="IPR001754">
    <property type="entry name" value="OMPdeCOase_dom"/>
</dbReference>
<gene>
    <name evidence="16" type="primary">pyrF_2</name>
    <name evidence="16" type="ORF">SDC9_04616</name>
</gene>
<evidence type="ECO:0000256" key="2">
    <source>
        <dbReference type="ARBA" id="ARBA00004889"/>
    </source>
</evidence>
<evidence type="ECO:0000256" key="8">
    <source>
        <dbReference type="ARBA" id="ARBA00022679"/>
    </source>
</evidence>
<keyword evidence="7" id="KW-0328">Glycosyltransferase</keyword>
<evidence type="ECO:0000256" key="7">
    <source>
        <dbReference type="ARBA" id="ARBA00022676"/>
    </source>
</evidence>
<dbReference type="InterPro" id="IPR004467">
    <property type="entry name" value="Or_phspho_trans_dom"/>
</dbReference>
<dbReference type="Gene3D" id="3.20.20.70">
    <property type="entry name" value="Aldolase class I"/>
    <property type="match status" value="1"/>
</dbReference>
<dbReference type="InterPro" id="IPR029057">
    <property type="entry name" value="PRTase-like"/>
</dbReference>
<dbReference type="GO" id="GO:0006207">
    <property type="term" value="P:'de novo' pyrimidine nucleobase biosynthetic process"/>
    <property type="evidence" value="ECO:0007669"/>
    <property type="project" value="InterPro"/>
</dbReference>
<accession>A0A644SWH6</accession>
<dbReference type="HAMAP" id="MF_01208">
    <property type="entry name" value="PyrE"/>
    <property type="match status" value="1"/>
</dbReference>
<dbReference type="InterPro" id="IPR013785">
    <property type="entry name" value="Aldolase_TIM"/>
</dbReference>
<organism evidence="16">
    <name type="scientific">bioreactor metagenome</name>
    <dbReference type="NCBI Taxonomy" id="1076179"/>
    <lineage>
        <taxon>unclassified sequences</taxon>
        <taxon>metagenomes</taxon>
        <taxon>ecological metagenomes</taxon>
    </lineage>
</organism>
<dbReference type="PANTHER" id="PTHR43375">
    <property type="entry name" value="OROTIDINE 5'-PHOSPHATE DECARBOXYLASE"/>
    <property type="match status" value="1"/>
</dbReference>
<evidence type="ECO:0000256" key="6">
    <source>
        <dbReference type="ARBA" id="ARBA00021923"/>
    </source>
</evidence>
<evidence type="ECO:0000256" key="10">
    <source>
        <dbReference type="ARBA" id="ARBA00022975"/>
    </source>
</evidence>
<keyword evidence="11 16" id="KW-0456">Lyase</keyword>
<dbReference type="NCBIfam" id="TIGR02127">
    <property type="entry name" value="pyrF_sub2"/>
    <property type="match status" value="1"/>
</dbReference>
<dbReference type="GO" id="GO:0004588">
    <property type="term" value="F:orotate phosphoribosyltransferase activity"/>
    <property type="evidence" value="ECO:0007669"/>
    <property type="project" value="UniProtKB-EC"/>
</dbReference>